<keyword evidence="3" id="KW-0808">Transferase</keyword>
<dbReference type="InterPro" id="IPR048711">
    <property type="entry name" value="WHD_Rv2258c"/>
</dbReference>
<evidence type="ECO:0000313" key="3">
    <source>
        <dbReference type="EMBL" id="ACY13848.1"/>
    </source>
</evidence>
<dbReference type="eggNOG" id="COG2227">
    <property type="taxonomic scope" value="Bacteria"/>
</dbReference>
<evidence type="ECO:0000259" key="2">
    <source>
        <dbReference type="Pfam" id="PF21320"/>
    </source>
</evidence>
<dbReference type="InterPro" id="IPR036388">
    <property type="entry name" value="WH-like_DNA-bd_sf"/>
</dbReference>
<dbReference type="CDD" id="cd02440">
    <property type="entry name" value="AdoMet_MTases"/>
    <property type="match status" value="1"/>
</dbReference>
<sequence>MSERYTQMITGAAVMAVMAVADRTGLLRWLAGRGPVTPSRIVAETGLNARLVQEMLATLCAAGFVDYAPEAGTYDLQEEAAACIADEQDAHFLGGWSQILPALYRVIPALVEACRTDGGVAYPLYGADLVEGMARTSRPEVEACLVATWLPALPGLLDALQAGIAVAEIGCGCGDAILTMARAWPRSSFVGFDTDSESLARAHAAARASGVENARFARIEQSGRLGDAEFDFMLAIDVIHDVAHPRQVLARVREALRPGGRLLLLEPDAGDRLEDNLHPGGALLYAMSTMHCTPISLAEGGEGVGAAWGPRSAEACCREAGFSRFRRLPIENAYNAFYEVS</sequence>
<dbReference type="PANTHER" id="PTHR45128">
    <property type="entry name" value="METHYLTRANSFERASE TYPE 11"/>
    <property type="match status" value="1"/>
</dbReference>
<dbReference type="Pfam" id="PF08242">
    <property type="entry name" value="Methyltransf_12"/>
    <property type="match status" value="1"/>
</dbReference>
<proteinExistence type="predicted"/>
<accession>D0LTF3</accession>
<dbReference type="Gene3D" id="3.40.50.150">
    <property type="entry name" value="Vaccinia Virus protein VP39"/>
    <property type="match status" value="1"/>
</dbReference>
<reference evidence="3 4" key="1">
    <citation type="journal article" date="2010" name="Stand. Genomic Sci.">
        <title>Complete genome sequence of Haliangium ochraceum type strain (SMP-2).</title>
        <authorList>
            <consortium name="US DOE Joint Genome Institute (JGI-PGF)"/>
            <person name="Ivanova N."/>
            <person name="Daum C."/>
            <person name="Lang E."/>
            <person name="Abt B."/>
            <person name="Kopitz M."/>
            <person name="Saunders E."/>
            <person name="Lapidus A."/>
            <person name="Lucas S."/>
            <person name="Glavina Del Rio T."/>
            <person name="Nolan M."/>
            <person name="Tice H."/>
            <person name="Copeland A."/>
            <person name="Cheng J.F."/>
            <person name="Chen F."/>
            <person name="Bruce D."/>
            <person name="Goodwin L."/>
            <person name="Pitluck S."/>
            <person name="Mavromatis K."/>
            <person name="Pati A."/>
            <person name="Mikhailova N."/>
            <person name="Chen A."/>
            <person name="Palaniappan K."/>
            <person name="Land M."/>
            <person name="Hauser L."/>
            <person name="Chang Y.J."/>
            <person name="Jeffries C.D."/>
            <person name="Detter J.C."/>
            <person name="Brettin T."/>
            <person name="Rohde M."/>
            <person name="Goker M."/>
            <person name="Bristow J."/>
            <person name="Markowitz V."/>
            <person name="Eisen J.A."/>
            <person name="Hugenholtz P."/>
            <person name="Kyrpides N.C."/>
            <person name="Klenk H.P."/>
        </authorList>
    </citation>
    <scope>NUCLEOTIDE SEQUENCE [LARGE SCALE GENOMIC DNA]</scope>
    <source>
        <strain evidence="4">DSM 14365 / CIP 107738 / JCM 11303 / AJ 13395 / SMP-2</strain>
    </source>
</reference>
<dbReference type="PANTHER" id="PTHR45128:SF2">
    <property type="entry name" value="METHYLTRANSFERASE DOMAIN-CONTAINING PROTEIN"/>
    <property type="match status" value="1"/>
</dbReference>
<dbReference type="Gene3D" id="1.10.10.10">
    <property type="entry name" value="Winged helix-like DNA-binding domain superfamily/Winged helix DNA-binding domain"/>
    <property type="match status" value="1"/>
</dbReference>
<dbReference type="GO" id="GO:0008168">
    <property type="term" value="F:methyltransferase activity"/>
    <property type="evidence" value="ECO:0007669"/>
    <property type="project" value="UniProtKB-KW"/>
</dbReference>
<gene>
    <name evidence="3" type="ordered locus">Hoch_1290</name>
</gene>
<dbReference type="KEGG" id="hoh:Hoch_1290"/>
<feature type="domain" description="Methyltransferase type 12" evidence="1">
    <location>
        <begin position="168"/>
        <end position="262"/>
    </location>
</feature>
<dbReference type="InterPro" id="IPR029063">
    <property type="entry name" value="SAM-dependent_MTases_sf"/>
</dbReference>
<dbReference type="InterPro" id="IPR036390">
    <property type="entry name" value="WH_DNA-bd_sf"/>
</dbReference>
<evidence type="ECO:0000259" key="1">
    <source>
        <dbReference type="Pfam" id="PF08242"/>
    </source>
</evidence>
<dbReference type="HOGENOM" id="CLU_063529_0_0_7"/>
<feature type="domain" description="S-adenosylmethionine-dependent methyltransferase Rv2258c-like winged HTH" evidence="2">
    <location>
        <begin position="13"/>
        <end position="84"/>
    </location>
</feature>
<dbReference type="Pfam" id="PF21320">
    <property type="entry name" value="WHD_Rv2258c"/>
    <property type="match status" value="1"/>
</dbReference>
<evidence type="ECO:0000313" key="4">
    <source>
        <dbReference type="Proteomes" id="UP000001880"/>
    </source>
</evidence>
<protein>
    <submittedName>
        <fullName evidence="3">Methyltransferase type 12</fullName>
    </submittedName>
</protein>
<keyword evidence="4" id="KW-1185">Reference proteome</keyword>
<name>D0LTF3_HALO1</name>
<keyword evidence="3" id="KW-0489">Methyltransferase</keyword>
<dbReference type="Proteomes" id="UP000001880">
    <property type="component" value="Chromosome"/>
</dbReference>
<dbReference type="SUPFAM" id="SSF53335">
    <property type="entry name" value="S-adenosyl-L-methionine-dependent methyltransferases"/>
    <property type="match status" value="1"/>
</dbReference>
<dbReference type="SUPFAM" id="SSF46785">
    <property type="entry name" value="Winged helix' DNA-binding domain"/>
    <property type="match status" value="1"/>
</dbReference>
<dbReference type="GO" id="GO:0032259">
    <property type="term" value="P:methylation"/>
    <property type="evidence" value="ECO:0007669"/>
    <property type="project" value="UniProtKB-KW"/>
</dbReference>
<dbReference type="EMBL" id="CP001804">
    <property type="protein sequence ID" value="ACY13848.1"/>
    <property type="molecule type" value="Genomic_DNA"/>
</dbReference>
<dbReference type="STRING" id="502025.Hoch_1290"/>
<dbReference type="InterPro" id="IPR053173">
    <property type="entry name" value="SAM-binding_MTase"/>
</dbReference>
<organism evidence="3 4">
    <name type="scientific">Haliangium ochraceum (strain DSM 14365 / JCM 11303 / SMP-2)</name>
    <dbReference type="NCBI Taxonomy" id="502025"/>
    <lineage>
        <taxon>Bacteria</taxon>
        <taxon>Pseudomonadati</taxon>
        <taxon>Myxococcota</taxon>
        <taxon>Polyangia</taxon>
        <taxon>Haliangiales</taxon>
        <taxon>Kofleriaceae</taxon>
        <taxon>Haliangium</taxon>
    </lineage>
</organism>
<dbReference type="AlphaFoldDB" id="D0LTF3"/>
<dbReference type="InterPro" id="IPR013217">
    <property type="entry name" value="Methyltransf_12"/>
</dbReference>